<accession>A0A7S1LEE5</accession>
<dbReference type="Gene3D" id="2.40.10.480">
    <property type="match status" value="1"/>
</dbReference>
<proteinExistence type="predicted"/>
<feature type="domain" description="EF-hand" evidence="2">
    <location>
        <begin position="419"/>
        <end position="441"/>
    </location>
</feature>
<dbReference type="AlphaFoldDB" id="A0A7S1LEE5"/>
<dbReference type="Gene3D" id="2.130.10.10">
    <property type="entry name" value="YVTN repeat-like/Quinoprotein amine dehydrogenase"/>
    <property type="match status" value="1"/>
</dbReference>
<evidence type="ECO:0000256" key="1">
    <source>
        <dbReference type="SAM" id="SignalP"/>
    </source>
</evidence>
<gene>
    <name evidence="3" type="ORF">ACAT0790_LOCUS7785</name>
</gene>
<feature type="chain" id="PRO_5031544163" description="EF-hand domain-containing protein" evidence="1">
    <location>
        <begin position="18"/>
        <end position="464"/>
    </location>
</feature>
<dbReference type="PROSITE" id="PS00018">
    <property type="entry name" value="EF_HAND_1"/>
    <property type="match status" value="1"/>
</dbReference>
<dbReference type="PANTHER" id="PTHR34512:SF30">
    <property type="entry name" value="OUTER MEMBRANE PROTEIN ASSEMBLY FACTOR BAMB"/>
    <property type="match status" value="1"/>
</dbReference>
<sequence length="464" mass="48621">MARWALVVPLLAKLSLAAEDSLALLQVRSRGWRAPASSAGEVRHHWAAKNGDQNRSGSSAHVAPFDLSTPTWTYTLPVPFHNSPVIDSEGNVYAAHAQLGVVALDGRGNERWRHKLLWPGNPVLLGNQIFVCSADGVVHSISLATGSERWQSKVAKNCPSDAWSAAGSGQTVIVMANVDSNSTDGNCDILAVNATDGSQIWRLPLCQKGLATGYNGMPSIVGNAVLFQDKQGGMHRLSLASGAIEWSKPPYKKDSGAMSTGGLATGPNGVVYGASNYEGHCDKGKGILQAVDLQTGAARWQRLFDHGLNSGPAVGRLGPSGRLAVIAQVSDNFLEFGVMGSFWLAGHAGPGPVHNGTVLAIDAETGETMWSFDVDGYTSWVYPEQAQGCLPDAFGNPAIGGDGTVYVNWSGGYAYAIRDADGDGTISPQEVSKVHTSSGMNGETAIAPGLAVVPSCDALRGYIA</sequence>
<keyword evidence="1" id="KW-0732">Signal</keyword>
<dbReference type="PANTHER" id="PTHR34512">
    <property type="entry name" value="CELL SURFACE PROTEIN"/>
    <property type="match status" value="1"/>
</dbReference>
<dbReference type="PROSITE" id="PS50222">
    <property type="entry name" value="EF_HAND_2"/>
    <property type="match status" value="1"/>
</dbReference>
<reference evidence="3" key="1">
    <citation type="submission" date="2021-01" db="EMBL/GenBank/DDBJ databases">
        <authorList>
            <person name="Corre E."/>
            <person name="Pelletier E."/>
            <person name="Niang G."/>
            <person name="Scheremetjew M."/>
            <person name="Finn R."/>
            <person name="Kale V."/>
            <person name="Holt S."/>
            <person name="Cochrane G."/>
            <person name="Meng A."/>
            <person name="Brown T."/>
            <person name="Cohen L."/>
        </authorList>
    </citation>
    <scope>NUCLEOTIDE SEQUENCE</scope>
    <source>
        <strain evidence="3">OF101</strain>
    </source>
</reference>
<feature type="signal peptide" evidence="1">
    <location>
        <begin position="1"/>
        <end position="17"/>
    </location>
</feature>
<evidence type="ECO:0000313" key="3">
    <source>
        <dbReference type="EMBL" id="CAD9101849.1"/>
    </source>
</evidence>
<name>A0A7S1LEE5_ALECA</name>
<dbReference type="SUPFAM" id="SSF50998">
    <property type="entry name" value="Quinoprotein alcohol dehydrogenase-like"/>
    <property type="match status" value="2"/>
</dbReference>
<organism evidence="3">
    <name type="scientific">Alexandrium catenella</name>
    <name type="common">Red tide dinoflagellate</name>
    <name type="synonym">Gonyaulax catenella</name>
    <dbReference type="NCBI Taxonomy" id="2925"/>
    <lineage>
        <taxon>Eukaryota</taxon>
        <taxon>Sar</taxon>
        <taxon>Alveolata</taxon>
        <taxon>Dinophyceae</taxon>
        <taxon>Gonyaulacales</taxon>
        <taxon>Pyrocystaceae</taxon>
        <taxon>Alexandrium</taxon>
    </lineage>
</organism>
<protein>
    <recommendedName>
        <fullName evidence="2">EF-hand domain-containing protein</fullName>
    </recommendedName>
</protein>
<dbReference type="InterPro" id="IPR018391">
    <property type="entry name" value="PQQ_b-propeller_rpt"/>
</dbReference>
<dbReference type="SMART" id="SM00564">
    <property type="entry name" value="PQQ"/>
    <property type="match status" value="7"/>
</dbReference>
<dbReference type="InterPro" id="IPR015943">
    <property type="entry name" value="WD40/YVTN_repeat-like_dom_sf"/>
</dbReference>
<dbReference type="InterPro" id="IPR011047">
    <property type="entry name" value="Quinoprotein_ADH-like_sf"/>
</dbReference>
<dbReference type="InterPro" id="IPR018247">
    <property type="entry name" value="EF_Hand_1_Ca_BS"/>
</dbReference>
<dbReference type="Pfam" id="PF13360">
    <property type="entry name" value="PQQ_2"/>
    <property type="match status" value="1"/>
</dbReference>
<evidence type="ECO:0000259" key="2">
    <source>
        <dbReference type="PROSITE" id="PS50222"/>
    </source>
</evidence>
<dbReference type="InterPro" id="IPR002372">
    <property type="entry name" value="PQQ_rpt_dom"/>
</dbReference>
<dbReference type="EMBL" id="HBGE01013155">
    <property type="protein sequence ID" value="CAD9101849.1"/>
    <property type="molecule type" value="Transcribed_RNA"/>
</dbReference>
<dbReference type="GO" id="GO:0005509">
    <property type="term" value="F:calcium ion binding"/>
    <property type="evidence" value="ECO:0007669"/>
    <property type="project" value="InterPro"/>
</dbReference>
<dbReference type="InterPro" id="IPR002048">
    <property type="entry name" value="EF_hand_dom"/>
</dbReference>